<name>A0A165AIU4_9CRUS</name>
<dbReference type="Proteomes" id="UP000076858">
    <property type="component" value="Unassembled WGS sequence"/>
</dbReference>
<comment type="caution">
    <text evidence="1">The sequence shown here is derived from an EMBL/GenBank/DDBJ whole genome shotgun (WGS) entry which is preliminary data.</text>
</comment>
<reference evidence="1 2" key="1">
    <citation type="submission" date="2016-03" db="EMBL/GenBank/DDBJ databases">
        <title>EvidentialGene: Evidence-directed Construction of Genes on Genomes.</title>
        <authorList>
            <person name="Gilbert D.G."/>
            <person name="Choi J.-H."/>
            <person name="Mockaitis K."/>
            <person name="Colbourne J."/>
            <person name="Pfrender M."/>
        </authorList>
    </citation>
    <scope>NUCLEOTIDE SEQUENCE [LARGE SCALE GENOMIC DNA]</scope>
    <source>
        <strain evidence="1 2">Xinb3</strain>
        <tissue evidence="1">Complete organism</tissue>
    </source>
</reference>
<dbReference type="EMBL" id="LRGB01000599">
    <property type="protein sequence ID" value="KZS17729.1"/>
    <property type="molecule type" value="Genomic_DNA"/>
</dbReference>
<sequence length="270" mass="30358">MGDTIRSVWQGISEEARLQLYCESLRQTEKVQQQASEIEIDVEKLRVKLKCLTGKLSPREKDKSVCQYFQGDIIEGRKLEYFGMESGCGKSFKTRDAFGKHRSKNHPWKIMPSVSVAAITIAAPVVLPAVVSSVSVPLPVFPSEPVIPLKCVPAKVFKKPSLQPKDTSFNGFPSDAHYRANEAYRTKTGRDRPNGRNITLVCDCPAVLNVVTHEANHILNRGADYFWCSRKAIQKIGQSVNDLSPTEKLEYNKRCNFFVFLNPPNVKQNT</sequence>
<organism evidence="1 2">
    <name type="scientific">Daphnia magna</name>
    <dbReference type="NCBI Taxonomy" id="35525"/>
    <lineage>
        <taxon>Eukaryota</taxon>
        <taxon>Metazoa</taxon>
        <taxon>Ecdysozoa</taxon>
        <taxon>Arthropoda</taxon>
        <taxon>Crustacea</taxon>
        <taxon>Branchiopoda</taxon>
        <taxon>Diplostraca</taxon>
        <taxon>Cladocera</taxon>
        <taxon>Anomopoda</taxon>
        <taxon>Daphniidae</taxon>
        <taxon>Daphnia</taxon>
    </lineage>
</organism>
<accession>A0A165AIU4</accession>
<gene>
    <name evidence="1" type="ORF">APZ42_016246</name>
</gene>
<proteinExistence type="predicted"/>
<protein>
    <submittedName>
        <fullName evidence="1">Uncharacterized protein</fullName>
    </submittedName>
</protein>
<feature type="non-terminal residue" evidence="1">
    <location>
        <position position="270"/>
    </location>
</feature>
<dbReference type="AlphaFoldDB" id="A0A165AIU4"/>
<evidence type="ECO:0000313" key="1">
    <source>
        <dbReference type="EMBL" id="KZS17729.1"/>
    </source>
</evidence>
<evidence type="ECO:0000313" key="2">
    <source>
        <dbReference type="Proteomes" id="UP000076858"/>
    </source>
</evidence>
<keyword evidence="2" id="KW-1185">Reference proteome</keyword>
<dbReference type="OrthoDB" id="10480093at2759"/>